<feature type="binding site" description="type 1 copper site" evidence="12">
    <location>
        <position position="193"/>
    </location>
    <ligand>
        <name>Cu cation</name>
        <dbReference type="ChEBI" id="CHEBI:23378"/>
        <label>1</label>
    </ligand>
</feature>
<dbReference type="InterPro" id="IPR011706">
    <property type="entry name" value="Cu-oxidase_C"/>
</dbReference>
<dbReference type="OrthoDB" id="9757546at2"/>
<feature type="compositionally biased region" description="Basic and acidic residues" evidence="13">
    <location>
        <begin position="41"/>
        <end position="57"/>
    </location>
</feature>
<evidence type="ECO:0000256" key="8">
    <source>
        <dbReference type="ARBA" id="ARBA00022737"/>
    </source>
</evidence>
<dbReference type="EMBL" id="VNJJ01000002">
    <property type="protein sequence ID" value="TVY03257.1"/>
    <property type="molecule type" value="Genomic_DNA"/>
</dbReference>
<dbReference type="InterPro" id="IPR011707">
    <property type="entry name" value="Cu-oxidase-like_N"/>
</dbReference>
<evidence type="ECO:0000256" key="12">
    <source>
        <dbReference type="PIRSR" id="PIRSR601287-1"/>
    </source>
</evidence>
<comment type="cofactor">
    <cofactor evidence="1 12">
        <name>Cu(+)</name>
        <dbReference type="ChEBI" id="CHEBI:49552"/>
    </cofactor>
</comment>
<feature type="binding site" description="type 1 copper site" evidence="12">
    <location>
        <position position="154"/>
    </location>
    <ligand>
        <name>Cu cation</name>
        <dbReference type="ChEBI" id="CHEBI:23378"/>
        <label>1</label>
    </ligand>
</feature>
<sequence>MFDRRKQISRRSFLKAGAAGAAALIGGALLNPGALLGGRSAHAESHEGHEGHAESGHGSHGMQHGFTPGTEVTEGLVMAREALSNFDYGKVSTLPDGRTLREYEIVSFEKDIEIAQGVKFPAWTFNGTVPGPTIRCTEGDVVRVKFSNASSHPHSIHFHGIHPTDMDGLEAIPPGGTFTYEFEAYPAGMQVYHCHVPPFQTHIHKGMYGNFIIDPKTPRAPAQELSMVMNGFDLDFDSDNDIYAVNSYAFAFMQEPIKVKAGKLVRIYLSSFLEFDLINSFHLHAAYFHYYATGADPEARPYYTDTVVLAQGERGLVEILFPRPGKYMFHAHVNEFTELGWVGFFEAE</sequence>
<evidence type="ECO:0000313" key="16">
    <source>
        <dbReference type="EMBL" id="TVY03257.1"/>
    </source>
</evidence>
<dbReference type="InterPro" id="IPR019546">
    <property type="entry name" value="TAT_signal_bac_arc"/>
</dbReference>
<evidence type="ECO:0000256" key="7">
    <source>
        <dbReference type="ARBA" id="ARBA00022723"/>
    </source>
</evidence>
<proteinExistence type="inferred from homology"/>
<dbReference type="PANTHER" id="PTHR11709">
    <property type="entry name" value="MULTI-COPPER OXIDASE"/>
    <property type="match status" value="1"/>
</dbReference>
<evidence type="ECO:0000256" key="2">
    <source>
        <dbReference type="ARBA" id="ARBA00001973"/>
    </source>
</evidence>
<evidence type="ECO:0000256" key="1">
    <source>
        <dbReference type="ARBA" id="ARBA00001960"/>
    </source>
</evidence>
<evidence type="ECO:0000256" key="6">
    <source>
        <dbReference type="ARBA" id="ARBA00017290"/>
    </source>
</evidence>
<dbReference type="Pfam" id="PF07731">
    <property type="entry name" value="Cu-oxidase_2"/>
    <property type="match status" value="1"/>
</dbReference>
<dbReference type="GO" id="GO:0005507">
    <property type="term" value="F:copper ion binding"/>
    <property type="evidence" value="ECO:0007669"/>
    <property type="project" value="InterPro"/>
</dbReference>
<feature type="domain" description="Plastocyanin-like" evidence="15">
    <location>
        <begin position="111"/>
        <end position="216"/>
    </location>
</feature>
<dbReference type="Gene3D" id="2.60.40.420">
    <property type="entry name" value="Cupredoxins - blue copper proteins"/>
    <property type="match status" value="2"/>
</dbReference>
<evidence type="ECO:0000256" key="10">
    <source>
        <dbReference type="ARBA" id="ARBA00023008"/>
    </source>
</evidence>
<evidence type="ECO:0000256" key="11">
    <source>
        <dbReference type="ARBA" id="ARBA00049340"/>
    </source>
</evidence>
<dbReference type="InterPro" id="IPR008972">
    <property type="entry name" value="Cupredoxin"/>
</dbReference>
<dbReference type="GO" id="GO:0050421">
    <property type="term" value="F:nitrite reductase (NO-forming) activity"/>
    <property type="evidence" value="ECO:0007669"/>
    <property type="project" value="UniProtKB-EC"/>
</dbReference>
<dbReference type="NCBIfam" id="TIGR01409">
    <property type="entry name" value="TAT_signal_seq"/>
    <property type="match status" value="1"/>
</dbReference>
<comment type="subunit">
    <text evidence="4">Homotrimer.</text>
</comment>
<gene>
    <name evidence="16" type="ORF">FPZ45_05115</name>
</gene>
<dbReference type="InterPro" id="IPR045087">
    <property type="entry name" value="Cu-oxidase_fam"/>
</dbReference>
<protein>
    <recommendedName>
        <fullName evidence="6">Copper-containing nitrite reductase</fullName>
        <ecNumber evidence="5">1.7.2.1</ecNumber>
    </recommendedName>
</protein>
<evidence type="ECO:0000256" key="5">
    <source>
        <dbReference type="ARBA" id="ARBA00011882"/>
    </source>
</evidence>
<dbReference type="Proteomes" id="UP000316330">
    <property type="component" value="Unassembled WGS sequence"/>
</dbReference>
<organism evidence="16 17">
    <name type="scientific">Cohnella terricola</name>
    <dbReference type="NCBI Taxonomy" id="1289167"/>
    <lineage>
        <taxon>Bacteria</taxon>
        <taxon>Bacillati</taxon>
        <taxon>Bacillota</taxon>
        <taxon>Bacilli</taxon>
        <taxon>Bacillales</taxon>
        <taxon>Paenibacillaceae</taxon>
        <taxon>Cohnella</taxon>
    </lineage>
</organism>
<keyword evidence="8" id="KW-0677">Repeat</keyword>
<evidence type="ECO:0000256" key="13">
    <source>
        <dbReference type="SAM" id="MobiDB-lite"/>
    </source>
</evidence>
<dbReference type="EC" id="1.7.2.1" evidence="5"/>
<keyword evidence="10 12" id="KW-0186">Copper</keyword>
<dbReference type="PROSITE" id="PS51318">
    <property type="entry name" value="TAT"/>
    <property type="match status" value="1"/>
</dbReference>
<feature type="binding site" description="type 1 copper site" evidence="12">
    <location>
        <position position="332"/>
    </location>
    <ligand>
        <name>Cu cation</name>
        <dbReference type="ChEBI" id="CHEBI:23378"/>
        <label>1</label>
    </ligand>
</feature>
<feature type="binding site" description="type 1 copper site" evidence="12">
    <location>
        <position position="159"/>
    </location>
    <ligand>
        <name>Cu cation</name>
        <dbReference type="ChEBI" id="CHEBI:23378"/>
        <label>1</label>
    </ligand>
</feature>
<dbReference type="InterPro" id="IPR006311">
    <property type="entry name" value="TAT_signal"/>
</dbReference>
<dbReference type="RefSeq" id="WP_144699071.1">
    <property type="nucleotide sequence ID" value="NZ_VNJJ01000002.1"/>
</dbReference>
<evidence type="ECO:0000313" key="17">
    <source>
        <dbReference type="Proteomes" id="UP000316330"/>
    </source>
</evidence>
<dbReference type="CDD" id="cd11024">
    <property type="entry name" value="CuRO_1_2DMCO_NIR_like"/>
    <property type="match status" value="1"/>
</dbReference>
<evidence type="ECO:0000259" key="14">
    <source>
        <dbReference type="Pfam" id="PF07731"/>
    </source>
</evidence>
<feature type="domain" description="Plastocyanin-like" evidence="14">
    <location>
        <begin position="238"/>
        <end position="343"/>
    </location>
</feature>
<evidence type="ECO:0000259" key="15">
    <source>
        <dbReference type="Pfam" id="PF07732"/>
    </source>
</evidence>
<name>A0A559JTT0_9BACL</name>
<comment type="catalytic activity">
    <reaction evidence="11">
        <text>nitric oxide + Fe(III)-[cytochrome c] + H2O = Fe(II)-[cytochrome c] + nitrite + 2 H(+)</text>
        <dbReference type="Rhea" id="RHEA:15233"/>
        <dbReference type="Rhea" id="RHEA-COMP:10350"/>
        <dbReference type="Rhea" id="RHEA-COMP:14399"/>
        <dbReference type="ChEBI" id="CHEBI:15377"/>
        <dbReference type="ChEBI" id="CHEBI:15378"/>
        <dbReference type="ChEBI" id="CHEBI:16301"/>
        <dbReference type="ChEBI" id="CHEBI:16480"/>
        <dbReference type="ChEBI" id="CHEBI:29033"/>
        <dbReference type="ChEBI" id="CHEBI:29034"/>
        <dbReference type="EC" id="1.7.2.1"/>
    </reaction>
</comment>
<accession>A0A559JTT0</accession>
<dbReference type="PRINTS" id="PR00695">
    <property type="entry name" value="CUNO2RDTASE"/>
</dbReference>
<keyword evidence="17" id="KW-1185">Reference proteome</keyword>
<dbReference type="Pfam" id="PF07732">
    <property type="entry name" value="Cu-oxidase_3"/>
    <property type="match status" value="1"/>
</dbReference>
<reference evidence="16 17" key="1">
    <citation type="submission" date="2019-07" db="EMBL/GenBank/DDBJ databases">
        <authorList>
            <person name="Kim J."/>
        </authorList>
    </citation>
    <scope>NUCLEOTIDE SEQUENCE [LARGE SCALE GENOMIC DNA]</scope>
    <source>
        <strain evidence="16 17">G13</strain>
    </source>
</reference>
<keyword evidence="7 12" id="KW-0479">Metal-binding</keyword>
<feature type="binding site" description="type 1 copper site" evidence="12">
    <location>
        <position position="194"/>
    </location>
    <ligand>
        <name>Cu cation</name>
        <dbReference type="ChEBI" id="CHEBI:23378"/>
        <label>1</label>
    </ligand>
</feature>
<dbReference type="PANTHER" id="PTHR11709:SF394">
    <property type="entry name" value="FI03373P-RELATED"/>
    <property type="match status" value="1"/>
</dbReference>
<feature type="region of interest" description="Disordered" evidence="13">
    <location>
        <begin position="39"/>
        <end position="69"/>
    </location>
</feature>
<dbReference type="AlphaFoldDB" id="A0A559JTT0"/>
<evidence type="ECO:0000256" key="3">
    <source>
        <dbReference type="ARBA" id="ARBA00010609"/>
    </source>
</evidence>
<evidence type="ECO:0000256" key="4">
    <source>
        <dbReference type="ARBA" id="ARBA00011233"/>
    </source>
</evidence>
<comment type="similarity">
    <text evidence="3">Belongs to the multicopper oxidase family.</text>
</comment>
<feature type="binding site" description="type 1 copper site" evidence="12">
    <location>
        <position position="207"/>
    </location>
    <ligand>
        <name>Cu cation</name>
        <dbReference type="ChEBI" id="CHEBI:23378"/>
        <label>1</label>
    </ligand>
</feature>
<dbReference type="Pfam" id="PF10518">
    <property type="entry name" value="TAT_signal"/>
    <property type="match status" value="1"/>
</dbReference>
<keyword evidence="9" id="KW-0560">Oxidoreductase</keyword>
<feature type="binding site" description="type 1 copper site" evidence="12">
    <location>
        <position position="202"/>
    </location>
    <ligand>
        <name>Cu cation</name>
        <dbReference type="ChEBI" id="CHEBI:23378"/>
        <label>1</label>
    </ligand>
</feature>
<comment type="caution">
    <text evidence="16">The sequence shown here is derived from an EMBL/GenBank/DDBJ whole genome shotgun (WGS) entry which is preliminary data.</text>
</comment>
<dbReference type="InterPro" id="IPR001287">
    <property type="entry name" value="NO2-reductase_Cu"/>
</dbReference>
<evidence type="ECO:0000256" key="9">
    <source>
        <dbReference type="ARBA" id="ARBA00023002"/>
    </source>
</evidence>
<dbReference type="SUPFAM" id="SSF49503">
    <property type="entry name" value="Cupredoxins"/>
    <property type="match status" value="2"/>
</dbReference>
<comment type="cofactor">
    <cofactor evidence="2 12">
        <name>Cu(2+)</name>
        <dbReference type="ChEBI" id="CHEBI:29036"/>
    </cofactor>
</comment>